<dbReference type="SUPFAM" id="SSF51197">
    <property type="entry name" value="Clavaminate synthase-like"/>
    <property type="match status" value="1"/>
</dbReference>
<feature type="compositionally biased region" description="Basic and acidic residues" evidence="1">
    <location>
        <begin position="611"/>
        <end position="626"/>
    </location>
</feature>
<feature type="compositionally biased region" description="Basic and acidic residues" evidence="1">
    <location>
        <begin position="1014"/>
        <end position="1027"/>
    </location>
</feature>
<feature type="region of interest" description="Disordered" evidence="1">
    <location>
        <begin position="261"/>
        <end position="360"/>
    </location>
</feature>
<dbReference type="PROSITE" id="PS51184">
    <property type="entry name" value="JMJC"/>
    <property type="match status" value="1"/>
</dbReference>
<reference evidence="3" key="1">
    <citation type="journal article" date="2015" name="PLoS ONE">
        <title>Comprehensive Evaluation of Toxoplasma gondii VEG and Neospora caninum LIV Genomes with Tachyzoite Stage Transcriptome and Proteome Defines Novel Transcript Features.</title>
        <authorList>
            <person name="Ramaprasad A."/>
            <person name="Mourier T."/>
            <person name="Naeem R."/>
            <person name="Malas T.B."/>
            <person name="Moussa E."/>
            <person name="Panigrahi A."/>
            <person name="Vermont S.J."/>
            <person name="Otto T.D."/>
            <person name="Wastling J."/>
            <person name="Pain A."/>
        </authorList>
    </citation>
    <scope>NUCLEOTIDE SEQUENCE</scope>
    <source>
        <strain evidence="3">Liverpool</strain>
    </source>
</reference>
<feature type="region of interest" description="Disordered" evidence="1">
    <location>
        <begin position="536"/>
        <end position="626"/>
    </location>
</feature>
<feature type="compositionally biased region" description="Basic and acidic residues" evidence="1">
    <location>
        <begin position="380"/>
        <end position="395"/>
    </location>
</feature>
<feature type="compositionally biased region" description="Basic and acidic residues" evidence="1">
    <location>
        <begin position="1312"/>
        <end position="1333"/>
    </location>
</feature>
<evidence type="ECO:0000313" key="3">
    <source>
        <dbReference type="EMBL" id="CEL69053.1"/>
    </source>
</evidence>
<feature type="region of interest" description="Disordered" evidence="1">
    <location>
        <begin position="1204"/>
        <end position="1362"/>
    </location>
</feature>
<dbReference type="GO" id="GO:0016706">
    <property type="term" value="F:2-oxoglutarate-dependent dioxygenase activity"/>
    <property type="evidence" value="ECO:0007669"/>
    <property type="project" value="TreeGrafter"/>
</dbReference>
<dbReference type="Gene3D" id="2.60.120.650">
    <property type="entry name" value="Cupin"/>
    <property type="match status" value="3"/>
</dbReference>
<feature type="compositionally biased region" description="Basic and acidic residues" evidence="1">
    <location>
        <begin position="1"/>
        <end position="20"/>
    </location>
</feature>
<dbReference type="InterPro" id="IPR003347">
    <property type="entry name" value="JmjC_dom"/>
</dbReference>
<dbReference type="EMBL" id="LN714485">
    <property type="protein sequence ID" value="CEL69053.1"/>
    <property type="molecule type" value="Genomic_DNA"/>
</dbReference>
<feature type="region of interest" description="Disordered" evidence="1">
    <location>
        <begin position="1014"/>
        <end position="1040"/>
    </location>
</feature>
<dbReference type="SMART" id="SM00558">
    <property type="entry name" value="JmjC"/>
    <property type="match status" value="1"/>
</dbReference>
<feature type="region of interest" description="Disordered" evidence="1">
    <location>
        <begin position="756"/>
        <end position="834"/>
    </location>
</feature>
<feature type="region of interest" description="Disordered" evidence="1">
    <location>
        <begin position="1406"/>
        <end position="1434"/>
    </location>
</feature>
<feature type="region of interest" description="Disordered" evidence="1">
    <location>
        <begin position="1122"/>
        <end position="1144"/>
    </location>
</feature>
<dbReference type="PANTHER" id="PTHR12480">
    <property type="entry name" value="ARGININE DEMETHYLASE AND LYSYL-HYDROXYLASE JMJD"/>
    <property type="match status" value="1"/>
</dbReference>
<feature type="region of interest" description="Disordered" evidence="1">
    <location>
        <begin position="1469"/>
        <end position="1494"/>
    </location>
</feature>
<protein>
    <submittedName>
        <fullName evidence="3">JmjC domain-containing protein, putative</fullName>
    </submittedName>
</protein>
<gene>
    <name evidence="3" type="ORF">BN1204_047785</name>
</gene>
<dbReference type="PANTHER" id="PTHR12480:SF6">
    <property type="entry name" value="2-OXOGLUTARATE AND IRON-DEPENDENT OXYGENASE JMJD4"/>
    <property type="match status" value="1"/>
</dbReference>
<organism evidence="3">
    <name type="scientific">Neospora caninum (strain Liverpool)</name>
    <dbReference type="NCBI Taxonomy" id="572307"/>
    <lineage>
        <taxon>Eukaryota</taxon>
        <taxon>Sar</taxon>
        <taxon>Alveolata</taxon>
        <taxon>Apicomplexa</taxon>
        <taxon>Conoidasida</taxon>
        <taxon>Coccidia</taxon>
        <taxon>Eucoccidiorida</taxon>
        <taxon>Eimeriorina</taxon>
        <taxon>Sarcocystidae</taxon>
        <taxon>Neospora</taxon>
    </lineage>
</organism>
<feature type="compositionally biased region" description="Basic and acidic residues" evidence="1">
    <location>
        <begin position="1269"/>
        <end position="1291"/>
    </location>
</feature>
<feature type="region of interest" description="Disordered" evidence="1">
    <location>
        <begin position="715"/>
        <end position="739"/>
    </location>
</feature>
<evidence type="ECO:0000256" key="1">
    <source>
        <dbReference type="SAM" id="MobiDB-lite"/>
    </source>
</evidence>
<feature type="compositionally biased region" description="Basic and acidic residues" evidence="1">
    <location>
        <begin position="1477"/>
        <end position="1493"/>
    </location>
</feature>
<feature type="region of interest" description="Disordered" evidence="1">
    <location>
        <begin position="114"/>
        <end position="133"/>
    </location>
</feature>
<feature type="compositionally biased region" description="Basic and acidic residues" evidence="1">
    <location>
        <begin position="1556"/>
        <end position="1569"/>
    </location>
</feature>
<dbReference type="GO" id="GO:0005634">
    <property type="term" value="C:nucleus"/>
    <property type="evidence" value="ECO:0007669"/>
    <property type="project" value="TreeGrafter"/>
</dbReference>
<feature type="region of interest" description="Disordered" evidence="1">
    <location>
        <begin position="1548"/>
        <end position="1598"/>
    </location>
</feature>
<name>A0A0F7UGN9_NEOCL</name>
<dbReference type="GO" id="GO:0043565">
    <property type="term" value="F:sequence-specific DNA binding"/>
    <property type="evidence" value="ECO:0007669"/>
    <property type="project" value="TreeGrafter"/>
</dbReference>
<feature type="compositionally biased region" description="Acidic residues" evidence="1">
    <location>
        <begin position="21"/>
        <end position="32"/>
    </location>
</feature>
<feature type="region of interest" description="Disordered" evidence="1">
    <location>
        <begin position="1"/>
        <end position="32"/>
    </location>
</feature>
<feature type="compositionally biased region" description="Basic and acidic residues" evidence="1">
    <location>
        <begin position="270"/>
        <end position="356"/>
    </location>
</feature>
<dbReference type="InterPro" id="IPR050910">
    <property type="entry name" value="JMJD6_ArgDemeth/LysHydrox"/>
</dbReference>
<feature type="compositionally biased region" description="Basic and acidic residues" evidence="1">
    <location>
        <begin position="1059"/>
        <end position="1082"/>
    </location>
</feature>
<feature type="compositionally biased region" description="Low complexity" evidence="1">
    <location>
        <begin position="803"/>
        <end position="831"/>
    </location>
</feature>
<feature type="compositionally biased region" description="Basic and acidic residues" evidence="1">
    <location>
        <begin position="536"/>
        <end position="547"/>
    </location>
</feature>
<sequence length="1677" mass="183685">MKRDGEEAEGSGEKVEKEQAMEGDSEAEEDEDDLLDFVDVWDHKDLSYETFLEKYLCARRPVVIRGVSTSWPAFKQWVNSSEDALNETSRQRQNTCSHAPASATLATAHPLSSSFPRFSTSSSSPSSTSSSFSRDGWTAASYSAHSCSRLQDALLRSALVRSRARREGRPRSVIKLPATGVGSASLLPAAPGSAGDASLVADLHRMSLPQPHEGTSRVSSEDVSPACTCCSCSSFFLPPSEAAWFGQPDLVRLQNAFSGRVGAQRWTRQARSDAQVKRGEGEGRDARSAERDTKLTGKREAKGEEKAREGAEQGRHPAGGEHLEGEEGAAEKRRQETRHREERGGEREETRAEELARPTSVQVPIVSWACTTNGACSCSHSDRPHAQSGERDKDPTQVAQDYEGTRGAVTSSGTRRTVPFDVFLHYWVTKREKEHEMEKAEEAGQEASEKAQTGRIPRQWDLPVSRVKSERDQADISDCTPALSPFVRKERRPCSFSTSLGASLSPEEKQIAAELSRSVSPWYLADWHFVVEERKAQERAEDEKPSSEADQYQETGVPLWGTSSGAGRGSERKRTESSEELQLRLQEPAARRGPWRESRNSVDEVNAYGGEEGRPSELRRESWSPERHTEGEESHLYFASQFYHVPTFFQDDWFLKCPIRSGEDYRFAYLGPRGTRTPWHSDVLGTSSWSANVCGIKRWVFERTKRRAAGRLQLPAVSAPSSEPSSASSVSSPAAPGSSCCPVGLSSSRGCPMCRDKTREGVSGARKKGAAHAPAKRREAPAASQPCSTCGRSHRRGRERGRLSPSRPSPAICSPSAPASSSLPSPEGCSSPPSPSAVTPSLALCPRPLDALLQFPGECIYVPSHVHHRVCNVTDCIALNHNWCNAANILHVADALKEDLSDVRSFLMEDFPDARPVLLSLVSPHSKESQPDDLPEQAQEGSQALQSLSCAFAVAAASSVPGTSGSQRCCSGSSASPALGSALPEKPPGGETHKRIPVCEICGRGASLPSVWERENGKGEARDEKVKLGSPSLCDRGPSASSREVDEACVVHNKEDPTVGLSAHEKSGGARERSGETAKARQETTPPDCVRREDTTDGDWAGVGPSCVCVLTHRALRRRGVLRKEREGETGGQKEGETRQRGDCPETTLRRATRSYAELVMCEERVLSANCGVTFFDFFFFLLNVARTLLLPRLRRYIRMQCMHSPHRLPGDGTTAKDERRSDSGPVLPNVFSHRPTSIEGHAVTDSLPPRPGSAAVDRDPTEALPSNEGRDAERRGDGEERRKDREARPGDEEEPRDGGEGSMRLAGTGKKQPEQEAQPAREREIRHQRGEDQEPTAAGIETDRTRGSEAGTAANQSETEGKQNTVLRWTFDILGALRVSLLLRALYREGYVAFITRAQVELRKHENGDAMSKTASTQNGDGSPRGETGKLTGLPSWLVGDAGSVPSLSSEVAKAQLDFMLRASRSTRHSGAPDVVGREEREYGRQESEREAGTTAHGGFLAIEEYHLTVQELLAAVLALRQVLQARKNGTEDETVNCLRRLTLAGTESPSSVGEQHEKEGTREDRRPSCRQGHTANGSRERVHKWGDGSGEDESEFNSVNTIEHVPGSAQQQISNSARRLSHQGCRAFCGAHSFSQFLWPRMSSPGRREATTELLWQRVRKEMQYSERWAVSVQP</sequence>
<evidence type="ECO:0000259" key="2">
    <source>
        <dbReference type="PROSITE" id="PS51184"/>
    </source>
</evidence>
<feature type="region of interest" description="Disordered" evidence="1">
    <location>
        <begin position="376"/>
        <end position="413"/>
    </location>
</feature>
<proteinExistence type="predicted"/>
<dbReference type="GO" id="GO:0045905">
    <property type="term" value="P:positive regulation of translational termination"/>
    <property type="evidence" value="ECO:0007669"/>
    <property type="project" value="TreeGrafter"/>
</dbReference>
<feature type="domain" description="JmjC" evidence="2">
    <location>
        <begin position="634"/>
        <end position="900"/>
    </location>
</feature>
<accession>A0A0F7UGN9</accession>
<feature type="region of interest" description="Disordered" evidence="1">
    <location>
        <begin position="1059"/>
        <end position="1093"/>
    </location>
</feature>
<dbReference type="GO" id="GO:0005737">
    <property type="term" value="C:cytoplasm"/>
    <property type="evidence" value="ECO:0007669"/>
    <property type="project" value="TreeGrafter"/>
</dbReference>